<dbReference type="AlphaFoldDB" id="A0A8S3ER05"/>
<reference evidence="2" key="1">
    <citation type="submission" date="2021-02" db="EMBL/GenBank/DDBJ databases">
        <authorList>
            <person name="Nowell W R."/>
        </authorList>
    </citation>
    <scope>NUCLEOTIDE SEQUENCE</scope>
</reference>
<comment type="caution">
    <text evidence="2">The sequence shown here is derived from an EMBL/GenBank/DDBJ whole genome shotgun (WGS) entry which is preliminary data.</text>
</comment>
<feature type="region of interest" description="Disordered" evidence="1">
    <location>
        <begin position="1"/>
        <end position="37"/>
    </location>
</feature>
<name>A0A8S3ER05_9BILA</name>
<feature type="compositionally biased region" description="Basic and acidic residues" evidence="1">
    <location>
        <begin position="12"/>
        <end position="37"/>
    </location>
</feature>
<evidence type="ECO:0000256" key="1">
    <source>
        <dbReference type="SAM" id="MobiDB-lite"/>
    </source>
</evidence>
<feature type="non-terminal residue" evidence="2">
    <location>
        <position position="1"/>
    </location>
</feature>
<gene>
    <name evidence="2" type="ORF">SMN809_LOCUS60519</name>
</gene>
<sequence length="37" mass="4302">EKLHLAIPQHSQQEHDNQTPSDNEQHGNHEKPGMIYI</sequence>
<dbReference type="Proteomes" id="UP000676336">
    <property type="component" value="Unassembled WGS sequence"/>
</dbReference>
<protein>
    <submittedName>
        <fullName evidence="2">Uncharacterized protein</fullName>
    </submittedName>
</protein>
<dbReference type="EMBL" id="CAJOBI010236430">
    <property type="protein sequence ID" value="CAF5075786.1"/>
    <property type="molecule type" value="Genomic_DNA"/>
</dbReference>
<evidence type="ECO:0000313" key="2">
    <source>
        <dbReference type="EMBL" id="CAF5075786.1"/>
    </source>
</evidence>
<organism evidence="2 3">
    <name type="scientific">Rotaria magnacalcarata</name>
    <dbReference type="NCBI Taxonomy" id="392030"/>
    <lineage>
        <taxon>Eukaryota</taxon>
        <taxon>Metazoa</taxon>
        <taxon>Spiralia</taxon>
        <taxon>Gnathifera</taxon>
        <taxon>Rotifera</taxon>
        <taxon>Eurotatoria</taxon>
        <taxon>Bdelloidea</taxon>
        <taxon>Philodinida</taxon>
        <taxon>Philodinidae</taxon>
        <taxon>Rotaria</taxon>
    </lineage>
</organism>
<accession>A0A8S3ER05</accession>
<evidence type="ECO:0000313" key="3">
    <source>
        <dbReference type="Proteomes" id="UP000676336"/>
    </source>
</evidence>
<proteinExistence type="predicted"/>